<dbReference type="PANTHER" id="PTHR21228:SF40">
    <property type="entry name" value="LD45607P"/>
    <property type="match status" value="1"/>
</dbReference>
<dbReference type="GO" id="GO:0044528">
    <property type="term" value="P:regulation of mitochondrial mRNA stability"/>
    <property type="evidence" value="ECO:0007669"/>
    <property type="project" value="TreeGrafter"/>
</dbReference>
<dbReference type="GO" id="GO:0003723">
    <property type="term" value="F:RNA binding"/>
    <property type="evidence" value="ECO:0007669"/>
    <property type="project" value="TreeGrafter"/>
</dbReference>
<evidence type="ECO:0000256" key="2">
    <source>
        <dbReference type="SAM" id="MobiDB-lite"/>
    </source>
</evidence>
<dbReference type="PANTHER" id="PTHR21228">
    <property type="entry name" value="FAST LEU-RICH DOMAIN-CONTAINING"/>
    <property type="match status" value="1"/>
</dbReference>
<feature type="coiled-coil region" evidence="1">
    <location>
        <begin position="55"/>
        <end position="96"/>
    </location>
</feature>
<keyword evidence="1" id="KW-0175">Coiled coil</keyword>
<name>A0A250XA33_9CHLO</name>
<dbReference type="GO" id="GO:0000963">
    <property type="term" value="P:mitochondrial RNA processing"/>
    <property type="evidence" value="ECO:0007669"/>
    <property type="project" value="TreeGrafter"/>
</dbReference>
<feature type="compositionally biased region" description="Polar residues" evidence="2">
    <location>
        <begin position="136"/>
        <end position="162"/>
    </location>
</feature>
<feature type="region of interest" description="Disordered" evidence="2">
    <location>
        <begin position="98"/>
        <end position="163"/>
    </location>
</feature>
<keyword evidence="4" id="KW-1185">Reference proteome</keyword>
<dbReference type="GO" id="GO:1901259">
    <property type="term" value="P:chloroplast rRNA processing"/>
    <property type="evidence" value="ECO:0007669"/>
    <property type="project" value="TreeGrafter"/>
</dbReference>
<feature type="region of interest" description="Disordered" evidence="2">
    <location>
        <begin position="422"/>
        <end position="446"/>
    </location>
</feature>
<proteinExistence type="predicted"/>
<evidence type="ECO:0008006" key="5">
    <source>
        <dbReference type="Google" id="ProtNLM"/>
    </source>
</evidence>
<feature type="compositionally biased region" description="Polar residues" evidence="2">
    <location>
        <begin position="583"/>
        <end position="592"/>
    </location>
</feature>
<dbReference type="InterPro" id="IPR050870">
    <property type="entry name" value="FAST_kinase"/>
</dbReference>
<evidence type="ECO:0000313" key="3">
    <source>
        <dbReference type="EMBL" id="GAX79620.1"/>
    </source>
</evidence>
<dbReference type="GO" id="GO:0009507">
    <property type="term" value="C:chloroplast"/>
    <property type="evidence" value="ECO:0007669"/>
    <property type="project" value="GOC"/>
</dbReference>
<gene>
    <name evidence="3" type="ORF">CEUSTIGMA_g7061.t1</name>
</gene>
<reference evidence="3 4" key="1">
    <citation type="submission" date="2017-08" db="EMBL/GenBank/DDBJ databases">
        <title>Acidophilic green algal genome provides insights into adaptation to an acidic environment.</title>
        <authorList>
            <person name="Hirooka S."/>
            <person name="Hirose Y."/>
            <person name="Kanesaki Y."/>
            <person name="Higuchi S."/>
            <person name="Fujiwara T."/>
            <person name="Onuma R."/>
            <person name="Era A."/>
            <person name="Ohbayashi R."/>
            <person name="Uzuka A."/>
            <person name="Nozaki H."/>
            <person name="Yoshikawa H."/>
            <person name="Miyagishima S.Y."/>
        </authorList>
    </citation>
    <scope>NUCLEOTIDE SEQUENCE [LARGE SCALE GENOMIC DNA]</scope>
    <source>
        <strain evidence="3 4">NIES-2499</strain>
    </source>
</reference>
<feature type="compositionally biased region" description="Polar residues" evidence="2">
    <location>
        <begin position="100"/>
        <end position="125"/>
    </location>
</feature>
<dbReference type="EMBL" id="BEGY01000044">
    <property type="protein sequence ID" value="GAX79620.1"/>
    <property type="molecule type" value="Genomic_DNA"/>
</dbReference>
<accession>A0A250XA33</accession>
<feature type="region of interest" description="Disordered" evidence="2">
    <location>
        <begin position="250"/>
        <end position="280"/>
    </location>
</feature>
<sequence length="2648" mass="281615">MQVSSFNARAALRVRVLPKHLTKRLQHVAAVDSAHGQNVQRVSNAPEPAVILSELQDVKQQMSQLLQLLMVQQQQNSGLQQKVELLSQQVIMLKEEAGASSASRLPEQHQSLVSTSEKVATQPSSVPAGGDLASKPQVSSPSLAPSPMTKSTSSQAERSSPNYHGLVASDSAMVESKENVNAQNQAVEDEFSNRLDVQLDLMDELMMVEPEGESDEELRYEAVQEEEEGTAAVLDVNEGVARLEEILSSQTSQGLIRRSPHHDAAPAEMAPEPTPHRASAHVDEGNTVSEQVNVDVQSGKGTALHMVSPAPVLPVSKLVSPAPVLPVSKLAEDPLLQELKHQNEQLVALLKNQGITPPESLIIQSRVPTVNKIKAPEVPEREIEATTAAITDGNADLLGKKYENKVDTTTAGATAAATAAAAAASESSDDPLPSTTVIDPKPAATEPTRVIPTTAADLKGAVTTATAVMTSTQESKLQLHRPLTLPQRSEKSSEQPSSKIVQTTSSQISATAPETELPSMRSAEINLDVVPSQSSALSQPENSLLMVSNLPVTLKKRDQSSEAQTLNADTSVRRDTDRRPETSNRPLSVPQTAVQRRISVAKKWQDIRAIVERQPAGFDALAAAAALNKLSELYPEGLLFINDSASSRRRGSESVEAGRVLEAEPAASEAAEQLTTELMSLLQLQLPRLPANYLAEALGAAGKLGASAPRSAWLLSAMGAVQSKMSRMASSELVSSLTGLCALEAHPSDAWMRAVLGETQRRMTGQELSLSQLGRVAAAVAGLESKVRPDPEWLKIMEDSARRALSVQSEEQSIDTSGSDANTQGQTLKRLSSTSSTPQAEVRIKSQQQEELVGVISLLSGCQALGLKLDPEWALSVLYSAVSKAAASSTFSSTSDADRDLMQGCSPAELAGLAAALCDMKAEPSGDLLEGYAQAVWPKLQHLTSHQVMTVFDALVFWSYSFSSAMVASFSARLSEPEAVDSMKAGDMVLLLSRLSGLGGPADSLSIDAIQDALLDKGIGQAKSNHRLPPDSLVGILGALAALEASPRVPLLAAITRDLRSQLPSFAPSMFRDFARHCATLSVRVDIDLVESYLEVMLEQLLIATSSSQSAGLSKGSLACVELVCALGLIPSDKPRASLLGPLLGITQEVLPGLPPSQLSALLGAFASLKLTREDTQGVRPTINAGMPVPPTPEDFTASLVTALHPHLPTLPPAQMSVIGVRLASLPTPPPSTWAAAFLTSFQGKLEQAASSAVVQLLAALPGLAPDQSLVPEGWVQACLEKLLSGMESMDLDDMSGVLEAVAASGQSPGPQFLASIARQAQIRLDAVCEAEKKLSAGTKESVIIVNLGEFARLACGMAAVGAAPSSAWLQSLQRATLPRLSYSEVQSQPPSATSLADLSWAVAKLASNSTTNSGSAIHSQQTASSNVTGHSVLAPRFSLAPGFMDKEWMDQLLWCINYRVMSPRGDPFQLQDLAKVLWASAVIGLEPRREVINSFVGKSQDRLSSMSQTLTLHSLWSLSRHRAFMNSKWLNQWSLPVLNVVHTMGPQTYVECVWSLGLQHPEGTPEPSQHLLKQMGACLIRHLQASAVVYPGTGAAEGHAGVPGAAPLVPEQHISSHQLVQVLAVLARLGVGEYAQGLAAASCTALKASELSGEELVETMVALALLRQTPPLSWVAQATALLQTKAETLPPAAAARCLWALAQLGHHPGPALVQSCCTAMTVKAAPVSKLLVSEPVHAIDASSGSEAATVPDKREELDVMDAGMMQQEVSSLLQEVETALELPQRTTIRSVATKIVRGSKQVSGSRVGSVNKVQKEGELDAGLGLPVLVDAIWGLSILGAEVKREWMVDLFERLNGKVMQLEASQVSRLLLTLSTLTSPPPPALALELGKSAAARFASPTIPPEELADLIWAFARLDVKLPPAFASSAQRRLQLAMSQLPPPQLARMMWSLSSAGYQPTEPQLRAYAQKVQVALPSMCLVDLAASVEAFDKWDYKLPETMLSDVMEVSFKLMIQPQQGEEVGAAVKEAVARAVASTEEELVGKDATAVESSTTEGLLAADGGAANVLEPRSTVNIVPQRLEAQGLVQLARSLLSVGGTPSQDWLYAWSGLLNAEAVQSLRVAGHVAVLQLLDLLALERFEKVKPSVRWVGAFLEALPPVSELEGKYVRCLCQVAARWKSQLLQAKQDNASVLTDLAALPRRVAEKLPAFNSQEAAGLIRDLATLQPDLFSLEESLIEALSDHAEASLCILSPGQQVELVVALSALLFTESNALMEGVSTSSTAKNVPGSKKLSQLYKTLLEGFDAWSFQQVDKEQLLFITELLVSACRRDKRAESQDRLKRASQAVGAAFLGKLKAVNGKDVSRFLMAFSQLPSQLPKNKVGSKYDPTLELCLEGIASRMLTGSLRGPEEVSHVAYAVASTGVVPTKQWIADAMRAAQRPPAGSSSSSTLSLEDQQQGLSTEIAKADGASVARLCYAVSAWGADPGKTAAAWLLEAAAAAAAAGSLTPKDAALILLGASQLGVQGLLGSLGSGHVTKEWLQKFSEQALLPLMPRMASRAIATVSTALPAVVGVLSNREEILSSLEQAAGRRLDREEISIQDLEQVAMGLFGAKHRPQKMWLQTALRYAESKPAGAKAKVWLQDLAKL</sequence>
<evidence type="ECO:0000313" key="4">
    <source>
        <dbReference type="Proteomes" id="UP000232323"/>
    </source>
</evidence>
<comment type="caution">
    <text evidence="3">The sequence shown here is derived from an EMBL/GenBank/DDBJ whole genome shotgun (WGS) entry which is preliminary data.</text>
</comment>
<dbReference type="Proteomes" id="UP000232323">
    <property type="component" value="Unassembled WGS sequence"/>
</dbReference>
<protein>
    <recommendedName>
        <fullName evidence="5">RAP domain-containing protein</fullName>
    </recommendedName>
</protein>
<feature type="region of interest" description="Disordered" evidence="2">
    <location>
        <begin position="469"/>
        <end position="519"/>
    </location>
</feature>
<dbReference type="GO" id="GO:0005759">
    <property type="term" value="C:mitochondrial matrix"/>
    <property type="evidence" value="ECO:0007669"/>
    <property type="project" value="TreeGrafter"/>
</dbReference>
<dbReference type="GO" id="GO:0035770">
    <property type="term" value="C:ribonucleoprotein granule"/>
    <property type="evidence" value="ECO:0007669"/>
    <property type="project" value="TreeGrafter"/>
</dbReference>
<feature type="region of interest" description="Disordered" evidence="2">
    <location>
        <begin position="555"/>
        <end position="592"/>
    </location>
</feature>
<evidence type="ECO:0000256" key="1">
    <source>
        <dbReference type="SAM" id="Coils"/>
    </source>
</evidence>
<feature type="compositionally biased region" description="Polar residues" evidence="2">
    <location>
        <begin position="561"/>
        <end position="570"/>
    </location>
</feature>
<feature type="compositionally biased region" description="Polar residues" evidence="2">
    <location>
        <begin position="494"/>
        <end position="512"/>
    </location>
</feature>
<organism evidence="3 4">
    <name type="scientific">Chlamydomonas eustigma</name>
    <dbReference type="NCBI Taxonomy" id="1157962"/>
    <lineage>
        <taxon>Eukaryota</taxon>
        <taxon>Viridiplantae</taxon>
        <taxon>Chlorophyta</taxon>
        <taxon>core chlorophytes</taxon>
        <taxon>Chlorophyceae</taxon>
        <taxon>CS clade</taxon>
        <taxon>Chlamydomonadales</taxon>
        <taxon>Chlamydomonadaceae</taxon>
        <taxon>Chlamydomonas</taxon>
    </lineage>
</organism>
<dbReference type="OrthoDB" id="562558at2759"/>
<feature type="compositionally biased region" description="Basic and acidic residues" evidence="2">
    <location>
        <begin position="571"/>
        <end position="582"/>
    </location>
</feature>
<feature type="region of interest" description="Disordered" evidence="2">
    <location>
        <begin position="806"/>
        <end position="843"/>
    </location>
</feature>